<dbReference type="AlphaFoldDB" id="A0A0E9WJ14"/>
<reference evidence="2" key="2">
    <citation type="journal article" date="2015" name="Fish Shellfish Immunol.">
        <title>Early steps in the European eel (Anguilla anguilla)-Vibrio vulnificus interaction in the gills: Role of the RtxA13 toxin.</title>
        <authorList>
            <person name="Callol A."/>
            <person name="Pajuelo D."/>
            <person name="Ebbesson L."/>
            <person name="Teles M."/>
            <person name="MacKenzie S."/>
            <person name="Amaro C."/>
        </authorList>
    </citation>
    <scope>NUCLEOTIDE SEQUENCE</scope>
</reference>
<reference evidence="2" key="1">
    <citation type="submission" date="2014-11" db="EMBL/GenBank/DDBJ databases">
        <authorList>
            <person name="Amaro Gonzalez C."/>
        </authorList>
    </citation>
    <scope>NUCLEOTIDE SEQUENCE</scope>
</reference>
<keyword evidence="1" id="KW-1133">Transmembrane helix</keyword>
<organism evidence="2">
    <name type="scientific">Anguilla anguilla</name>
    <name type="common">European freshwater eel</name>
    <name type="synonym">Muraena anguilla</name>
    <dbReference type="NCBI Taxonomy" id="7936"/>
    <lineage>
        <taxon>Eukaryota</taxon>
        <taxon>Metazoa</taxon>
        <taxon>Chordata</taxon>
        <taxon>Craniata</taxon>
        <taxon>Vertebrata</taxon>
        <taxon>Euteleostomi</taxon>
        <taxon>Actinopterygii</taxon>
        <taxon>Neopterygii</taxon>
        <taxon>Teleostei</taxon>
        <taxon>Anguilliformes</taxon>
        <taxon>Anguillidae</taxon>
        <taxon>Anguilla</taxon>
    </lineage>
</organism>
<name>A0A0E9WJ14_ANGAN</name>
<sequence>MTVITHGLKLVIPTVFCFFTGQTWKMFLIHHQLCPVFLYSVGFFAIKGNKEIFYQHALHFLL</sequence>
<proteinExistence type="predicted"/>
<feature type="transmembrane region" description="Helical" evidence="1">
    <location>
        <begin position="28"/>
        <end position="46"/>
    </location>
</feature>
<dbReference type="EMBL" id="GBXM01019099">
    <property type="protein sequence ID" value="JAH89478.1"/>
    <property type="molecule type" value="Transcribed_RNA"/>
</dbReference>
<accession>A0A0E9WJ14</accession>
<keyword evidence="1" id="KW-0472">Membrane</keyword>
<evidence type="ECO:0000313" key="2">
    <source>
        <dbReference type="EMBL" id="JAH89478.1"/>
    </source>
</evidence>
<keyword evidence="1" id="KW-0812">Transmembrane</keyword>
<evidence type="ECO:0000256" key="1">
    <source>
        <dbReference type="SAM" id="Phobius"/>
    </source>
</evidence>
<protein>
    <submittedName>
        <fullName evidence="2">Uncharacterized protein</fullName>
    </submittedName>
</protein>